<proteinExistence type="predicted"/>
<reference evidence="1" key="2">
    <citation type="journal article" date="2015" name="Fish Shellfish Immunol.">
        <title>Early steps in the European eel (Anguilla anguilla)-Vibrio vulnificus interaction in the gills: Role of the RtxA13 toxin.</title>
        <authorList>
            <person name="Callol A."/>
            <person name="Pajuelo D."/>
            <person name="Ebbesson L."/>
            <person name="Teles M."/>
            <person name="MacKenzie S."/>
            <person name="Amaro C."/>
        </authorList>
    </citation>
    <scope>NUCLEOTIDE SEQUENCE</scope>
</reference>
<organism evidence="1">
    <name type="scientific">Anguilla anguilla</name>
    <name type="common">European freshwater eel</name>
    <name type="synonym">Muraena anguilla</name>
    <dbReference type="NCBI Taxonomy" id="7936"/>
    <lineage>
        <taxon>Eukaryota</taxon>
        <taxon>Metazoa</taxon>
        <taxon>Chordata</taxon>
        <taxon>Craniata</taxon>
        <taxon>Vertebrata</taxon>
        <taxon>Euteleostomi</taxon>
        <taxon>Actinopterygii</taxon>
        <taxon>Neopterygii</taxon>
        <taxon>Teleostei</taxon>
        <taxon>Anguilliformes</taxon>
        <taxon>Anguillidae</taxon>
        <taxon>Anguilla</taxon>
    </lineage>
</organism>
<protein>
    <submittedName>
        <fullName evidence="1">Uncharacterized protein</fullName>
    </submittedName>
</protein>
<name>A0A0E9Q6F3_ANGAN</name>
<dbReference type="EMBL" id="GBXM01096465">
    <property type="protein sequence ID" value="JAH12112.1"/>
    <property type="molecule type" value="Transcribed_RNA"/>
</dbReference>
<evidence type="ECO:0000313" key="1">
    <source>
        <dbReference type="EMBL" id="JAH12112.1"/>
    </source>
</evidence>
<sequence>MQHMILATTTKKRNRSKMILGNKKATVRQCWFTD</sequence>
<dbReference type="AlphaFoldDB" id="A0A0E9Q6F3"/>
<reference evidence="1" key="1">
    <citation type="submission" date="2014-11" db="EMBL/GenBank/DDBJ databases">
        <authorList>
            <person name="Amaro Gonzalez C."/>
        </authorList>
    </citation>
    <scope>NUCLEOTIDE SEQUENCE</scope>
</reference>
<accession>A0A0E9Q6F3</accession>